<reference evidence="2" key="1">
    <citation type="submission" date="2023-03" db="EMBL/GenBank/DDBJ databases">
        <title>Complete genome of Cladonia borealis.</title>
        <authorList>
            <person name="Park H."/>
        </authorList>
    </citation>
    <scope>NUCLEOTIDE SEQUENCE</scope>
    <source>
        <strain evidence="2">ANT050790</strain>
    </source>
</reference>
<organism evidence="2 3">
    <name type="scientific">Cladonia borealis</name>
    <dbReference type="NCBI Taxonomy" id="184061"/>
    <lineage>
        <taxon>Eukaryota</taxon>
        <taxon>Fungi</taxon>
        <taxon>Dikarya</taxon>
        <taxon>Ascomycota</taxon>
        <taxon>Pezizomycotina</taxon>
        <taxon>Lecanoromycetes</taxon>
        <taxon>OSLEUM clade</taxon>
        <taxon>Lecanoromycetidae</taxon>
        <taxon>Lecanorales</taxon>
        <taxon>Lecanorineae</taxon>
        <taxon>Cladoniaceae</taxon>
        <taxon>Cladonia</taxon>
    </lineage>
</organism>
<gene>
    <name evidence="2" type="ORF">JMJ35_010472</name>
</gene>
<dbReference type="EMBL" id="JAFEKC020000025">
    <property type="protein sequence ID" value="KAK0507014.1"/>
    <property type="molecule type" value="Genomic_DNA"/>
</dbReference>
<accession>A0AA39V1A7</accession>
<feature type="signal peptide" evidence="1">
    <location>
        <begin position="1"/>
        <end position="21"/>
    </location>
</feature>
<protein>
    <submittedName>
        <fullName evidence="2">Uncharacterized protein</fullName>
    </submittedName>
</protein>
<evidence type="ECO:0000313" key="2">
    <source>
        <dbReference type="EMBL" id="KAK0507014.1"/>
    </source>
</evidence>
<keyword evidence="3" id="KW-1185">Reference proteome</keyword>
<name>A0AA39V1A7_9LECA</name>
<proteinExistence type="predicted"/>
<dbReference type="Proteomes" id="UP001166286">
    <property type="component" value="Unassembled WGS sequence"/>
</dbReference>
<feature type="chain" id="PRO_5041355954" evidence="1">
    <location>
        <begin position="22"/>
        <end position="214"/>
    </location>
</feature>
<evidence type="ECO:0000256" key="1">
    <source>
        <dbReference type="SAM" id="SignalP"/>
    </source>
</evidence>
<sequence length="214" mass="23692">MKTSLCWSLLCSLILSKGVICVPLNDSLFSTNECNLTASQPTSILMETKIDCTTSVAWTGADELSEPFFHDCWVALNILFSNEVCPHGVSEFEFLREGSVPVHHNPEQRTPRRYSRDTCTVAILNKPDIPQAFWPGPSLGIEPETDVASYDEIYDALIAVRYQCLNDRRQVGWTFAGEKSGVVLMVFKTASPVDVAIPPNATAVQFREGTVEDS</sequence>
<evidence type="ECO:0000313" key="3">
    <source>
        <dbReference type="Proteomes" id="UP001166286"/>
    </source>
</evidence>
<keyword evidence="1" id="KW-0732">Signal</keyword>
<dbReference type="AlphaFoldDB" id="A0AA39V1A7"/>
<comment type="caution">
    <text evidence="2">The sequence shown here is derived from an EMBL/GenBank/DDBJ whole genome shotgun (WGS) entry which is preliminary data.</text>
</comment>